<dbReference type="Pfam" id="PF09069">
    <property type="entry name" value="EF-hand_3"/>
    <property type="match status" value="1"/>
</dbReference>
<protein>
    <recommendedName>
        <fullName evidence="18">Utrophin</fullName>
    </recommendedName>
</protein>
<dbReference type="InterPro" id="IPR043145">
    <property type="entry name" value="Znf_ZZ_sf"/>
</dbReference>
<dbReference type="GO" id="GO:0045202">
    <property type="term" value="C:synapse"/>
    <property type="evidence" value="ECO:0007669"/>
    <property type="project" value="GOC"/>
</dbReference>
<proteinExistence type="predicted"/>
<keyword evidence="9" id="KW-0009">Actin-binding</keyword>
<dbReference type="GO" id="GO:0008270">
    <property type="term" value="F:zinc ion binding"/>
    <property type="evidence" value="ECO:0007669"/>
    <property type="project" value="UniProtKB-KW"/>
</dbReference>
<feature type="compositionally biased region" description="Polar residues" evidence="13">
    <location>
        <begin position="3800"/>
        <end position="3810"/>
    </location>
</feature>
<feature type="domain" description="ZZ-type" evidence="15">
    <location>
        <begin position="3515"/>
        <end position="3569"/>
    </location>
</feature>
<evidence type="ECO:0000256" key="6">
    <source>
        <dbReference type="ARBA" id="ARBA00022771"/>
    </source>
</evidence>
<keyword evidence="17" id="KW-1185">Reference proteome</keyword>
<feature type="domain" description="Calponin-homology (CH)" evidence="14">
    <location>
        <begin position="106"/>
        <end position="211"/>
    </location>
</feature>
<feature type="region of interest" description="Disordered" evidence="13">
    <location>
        <begin position="3935"/>
        <end position="3969"/>
    </location>
</feature>
<dbReference type="GO" id="GO:0099536">
    <property type="term" value="P:synaptic signaling"/>
    <property type="evidence" value="ECO:0007669"/>
    <property type="project" value="TreeGrafter"/>
</dbReference>
<dbReference type="EMBL" id="JAUCMX010000017">
    <property type="protein sequence ID" value="KAK3518809.1"/>
    <property type="molecule type" value="Genomic_DNA"/>
</dbReference>
<evidence type="ECO:0000256" key="11">
    <source>
        <dbReference type="PROSITE-ProRule" id="PRU00228"/>
    </source>
</evidence>
<dbReference type="PROSITE" id="PS50021">
    <property type="entry name" value="CH"/>
    <property type="match status" value="2"/>
</dbReference>
<evidence type="ECO:0000256" key="1">
    <source>
        <dbReference type="ARBA" id="ARBA00004245"/>
    </source>
</evidence>
<feature type="region of interest" description="Disordered" evidence="13">
    <location>
        <begin position="1973"/>
        <end position="1993"/>
    </location>
</feature>
<dbReference type="InterPro" id="IPR015154">
    <property type="entry name" value="EF-hand_dom_typ2"/>
</dbReference>
<keyword evidence="6 11" id="KW-0863">Zinc-finger</keyword>
<dbReference type="InterPro" id="IPR035436">
    <property type="entry name" value="Dystrophin/utrophin"/>
</dbReference>
<keyword evidence="4" id="KW-0479">Metal-binding</keyword>
<dbReference type="Pfam" id="PF00569">
    <property type="entry name" value="ZZ"/>
    <property type="match status" value="1"/>
</dbReference>
<dbReference type="SMART" id="SM00033">
    <property type="entry name" value="CH"/>
    <property type="match status" value="2"/>
</dbReference>
<evidence type="ECO:0000256" key="3">
    <source>
        <dbReference type="ARBA" id="ARBA00022490"/>
    </source>
</evidence>
<dbReference type="SUPFAM" id="SSF57850">
    <property type="entry name" value="RING/U-box"/>
    <property type="match status" value="1"/>
</dbReference>
<feature type="compositionally biased region" description="Polar residues" evidence="13">
    <location>
        <begin position="3710"/>
        <end position="3723"/>
    </location>
</feature>
<dbReference type="Gene3D" id="2.20.70.10">
    <property type="match status" value="1"/>
</dbReference>
<evidence type="ECO:0000313" key="16">
    <source>
        <dbReference type="EMBL" id="KAK3518809.1"/>
    </source>
</evidence>
<dbReference type="PANTHER" id="PTHR12268:SF14">
    <property type="entry name" value="DYSTROPHIN-1"/>
    <property type="match status" value="1"/>
</dbReference>
<evidence type="ECO:0000313" key="17">
    <source>
        <dbReference type="Proteomes" id="UP001274896"/>
    </source>
</evidence>
<gene>
    <name evidence="16" type="ORF">QTP70_014883</name>
</gene>
<comment type="subcellular location">
    <subcellularLocation>
        <location evidence="2">Cell membrane</location>
        <location evidence="2">Sarcolemma</location>
        <topology evidence="2">Peripheral membrane protein</topology>
        <orientation evidence="2">Cytoplasmic side</orientation>
    </subcellularLocation>
    <subcellularLocation>
        <location evidence="1">Cytoplasm</location>
        <location evidence="1">Cytoskeleton</location>
    </subcellularLocation>
</comment>
<dbReference type="SUPFAM" id="SSF47473">
    <property type="entry name" value="EF-hand"/>
    <property type="match status" value="2"/>
</dbReference>
<dbReference type="Gene3D" id="1.10.418.10">
    <property type="entry name" value="Calponin-like domain"/>
    <property type="match status" value="2"/>
</dbReference>
<feature type="coiled-coil region" evidence="12">
    <location>
        <begin position="3835"/>
        <end position="3869"/>
    </location>
</feature>
<keyword evidence="3" id="KW-0963">Cytoplasm</keyword>
<dbReference type="InterPro" id="IPR018159">
    <property type="entry name" value="Spectrin/alpha-actinin"/>
</dbReference>
<evidence type="ECO:0000256" key="7">
    <source>
        <dbReference type="ARBA" id="ARBA00022833"/>
    </source>
</evidence>
<dbReference type="InterPro" id="IPR015153">
    <property type="entry name" value="EF-hand_dom_typ1"/>
</dbReference>
<evidence type="ECO:0000256" key="4">
    <source>
        <dbReference type="ARBA" id="ARBA00022723"/>
    </source>
</evidence>
<dbReference type="Pfam" id="PF09068">
    <property type="entry name" value="EF-hand_2"/>
    <property type="match status" value="1"/>
</dbReference>
<keyword evidence="12" id="KW-0175">Coiled coil</keyword>
<feature type="region of interest" description="Disordered" evidence="13">
    <location>
        <begin position="2972"/>
        <end position="2996"/>
    </location>
</feature>
<dbReference type="CDD" id="cd00176">
    <property type="entry name" value="SPEC"/>
    <property type="match status" value="9"/>
</dbReference>
<dbReference type="SUPFAM" id="SSF46966">
    <property type="entry name" value="Spectrin repeat"/>
    <property type="match status" value="17"/>
</dbReference>
<feature type="coiled-coil region" evidence="12">
    <location>
        <begin position="3901"/>
        <end position="3928"/>
    </location>
</feature>
<name>A0AAE0QF13_9TELE</name>
<evidence type="ECO:0000256" key="2">
    <source>
        <dbReference type="ARBA" id="ARBA00004278"/>
    </source>
</evidence>
<dbReference type="InterPro" id="IPR050774">
    <property type="entry name" value="KCMF1/Dystrophin"/>
</dbReference>
<reference evidence="16" key="1">
    <citation type="submission" date="2023-06" db="EMBL/GenBank/DDBJ databases">
        <title>Male Hemibagrus guttatus genome.</title>
        <authorList>
            <person name="Bian C."/>
        </authorList>
    </citation>
    <scope>NUCLEOTIDE SEQUENCE</scope>
    <source>
        <strain evidence="16">Male_cb2023</strain>
        <tissue evidence="16">Muscle</tissue>
    </source>
</reference>
<dbReference type="Gene3D" id="3.30.60.90">
    <property type="match status" value="1"/>
</dbReference>
<evidence type="ECO:0000256" key="10">
    <source>
        <dbReference type="ARBA" id="ARBA00023212"/>
    </source>
</evidence>
<dbReference type="Proteomes" id="UP001274896">
    <property type="component" value="Unassembled WGS sequence"/>
</dbReference>
<feature type="region of interest" description="Disordered" evidence="13">
    <location>
        <begin position="235"/>
        <end position="268"/>
    </location>
</feature>
<dbReference type="SMART" id="SM00150">
    <property type="entry name" value="SPEC"/>
    <property type="match status" value="19"/>
</dbReference>
<dbReference type="FunFam" id="1.20.58.60:FF:000118">
    <property type="entry name" value="Dystrophin"/>
    <property type="match status" value="1"/>
</dbReference>
<evidence type="ECO:0000259" key="14">
    <source>
        <dbReference type="PROSITE" id="PS50021"/>
    </source>
</evidence>
<dbReference type="Pfam" id="PF00435">
    <property type="entry name" value="Spectrin"/>
    <property type="match status" value="6"/>
</dbReference>
<keyword evidence="5" id="KW-0677">Repeat</keyword>
<keyword evidence="8" id="KW-0106">Calcium</keyword>
<evidence type="ECO:0008006" key="18">
    <source>
        <dbReference type="Google" id="ProtNLM"/>
    </source>
</evidence>
<dbReference type="GO" id="GO:0005856">
    <property type="term" value="C:cytoskeleton"/>
    <property type="evidence" value="ECO:0007669"/>
    <property type="project" value="UniProtKB-SubCell"/>
</dbReference>
<evidence type="ECO:0000256" key="8">
    <source>
        <dbReference type="ARBA" id="ARBA00022837"/>
    </source>
</evidence>
<dbReference type="GO" id="GO:0003779">
    <property type="term" value="F:actin binding"/>
    <property type="evidence" value="ECO:0007669"/>
    <property type="project" value="UniProtKB-KW"/>
</dbReference>
<evidence type="ECO:0000256" key="12">
    <source>
        <dbReference type="SAM" id="Coils"/>
    </source>
</evidence>
<dbReference type="InterPro" id="IPR000433">
    <property type="entry name" value="Znf_ZZ"/>
</dbReference>
<dbReference type="InterPro" id="IPR001715">
    <property type="entry name" value="CH_dom"/>
</dbReference>
<dbReference type="InterPro" id="IPR001589">
    <property type="entry name" value="Actinin_actin-bd_CS"/>
</dbReference>
<dbReference type="GO" id="GO:0005737">
    <property type="term" value="C:cytoplasm"/>
    <property type="evidence" value="ECO:0007669"/>
    <property type="project" value="UniProtKB-ARBA"/>
</dbReference>
<feature type="compositionally biased region" description="Basic and acidic residues" evidence="13">
    <location>
        <begin position="3951"/>
        <end position="3963"/>
    </location>
</feature>
<evidence type="ECO:0000259" key="15">
    <source>
        <dbReference type="PROSITE" id="PS50135"/>
    </source>
</evidence>
<dbReference type="Gene3D" id="1.10.238.10">
    <property type="entry name" value="EF-hand"/>
    <property type="match status" value="2"/>
</dbReference>
<dbReference type="PIRSF" id="PIRSF002341">
    <property type="entry name" value="Dystrophin/utrophin"/>
    <property type="match status" value="1"/>
</dbReference>
<dbReference type="CDD" id="cd02334">
    <property type="entry name" value="ZZ_dystrophin"/>
    <property type="match status" value="1"/>
</dbReference>
<dbReference type="FunFam" id="1.10.418.10:FF:000032">
    <property type="entry name" value="utrophin isoform X1"/>
    <property type="match status" value="1"/>
</dbReference>
<dbReference type="Gene3D" id="1.20.58.60">
    <property type="match status" value="12"/>
</dbReference>
<dbReference type="Pfam" id="PF00307">
    <property type="entry name" value="CH"/>
    <property type="match status" value="2"/>
</dbReference>
<dbReference type="PROSITE" id="PS00020">
    <property type="entry name" value="ACTININ_2"/>
    <property type="match status" value="1"/>
</dbReference>
<dbReference type="InterPro" id="IPR002017">
    <property type="entry name" value="Spectrin_repeat"/>
</dbReference>
<dbReference type="PANTHER" id="PTHR12268">
    <property type="entry name" value="E3 UBIQUITIN-PROTEIN LIGASE KCMF1"/>
    <property type="match status" value="1"/>
</dbReference>
<organism evidence="16 17">
    <name type="scientific">Hemibagrus guttatus</name>
    <dbReference type="NCBI Taxonomy" id="175788"/>
    <lineage>
        <taxon>Eukaryota</taxon>
        <taxon>Metazoa</taxon>
        <taxon>Chordata</taxon>
        <taxon>Craniata</taxon>
        <taxon>Vertebrata</taxon>
        <taxon>Euteleostomi</taxon>
        <taxon>Actinopterygii</taxon>
        <taxon>Neopterygii</taxon>
        <taxon>Teleostei</taxon>
        <taxon>Ostariophysi</taxon>
        <taxon>Siluriformes</taxon>
        <taxon>Bagridae</taxon>
        <taxon>Hemibagrus</taxon>
    </lineage>
</organism>
<evidence type="ECO:0000256" key="13">
    <source>
        <dbReference type="SAM" id="MobiDB-lite"/>
    </source>
</evidence>
<evidence type="ECO:0000256" key="5">
    <source>
        <dbReference type="ARBA" id="ARBA00022737"/>
    </source>
</evidence>
<dbReference type="InterPro" id="IPR036872">
    <property type="entry name" value="CH_dom_sf"/>
</dbReference>
<keyword evidence="10" id="KW-0206">Cytoskeleton</keyword>
<sequence length="3996" mass="455622">MFQTGKAIIKDLFSDLKDGRKLLDLLEGLTGTTLIKERGFTRVHALNNVNRVLQVLHQNNVELVNIGGTDIVDGNHKLTLGLIWSIILHWQVKDVMKDVMSSLQQTNSEKTLLSWVRHCTRGRSEVNVLNFTTSWTDGLAFNAILHHFRPHTFSWDQIVALSPVERLEHAFSFAKNELNIEKLLDPEDVAVQLPDKKSILMYVTSLFAVLPNDVTMDDIREVETLPRKYKVDEDHPVSTQGLAGAPEEVGRSPAEIQSTDRNVDLEAGTEMDLDSYQVTLEEVLTWLLSAEDALLIQDEISDDVEDVKDQFHTHELIREKNSQLCHVKEKLHVVKDFPEEENEFMMELTAHQSSVGNVLQVGNQLISQGSLIEEEEDEIREQMTLLNSRWEALRVNSMDRQARLHEVLMDLQHQQLQQLSDWLKETEGRIRKMETEPMAGDMLGYMAQIEQHRALQSDLESEQVKVNSLTHMVVVVDENSGESTTAALEEQLQSLGERWAAVCRWTEERWTKLEEILLVWQQLLEDQNLFRAWLAEKEKALSEVQMSDFKDPSEINTNVRTLASLKEDMAQKRRALGTLSEAGQDVAQLLKSPAARQRIETDTEELTQCWDNLVQRLEDCSSQVTVAVSAAGRPQMHERFVMETVTTVVQRTQRTVTDQEHQPPAPPKRRHLDADTELSKLVDSEIPDLLSWLVRWKNSAQSLSSRDPHDLTQKLQGLEAELAEKEPRVKEVMEIGEKLTEQLEKEGLSSSPVRSVLVSVQSEFSSCQQLLQEVQDRARVLEQVSSLSSELKVLNGALEDAEAWQNRTVGHVTGAELSALHTLRDDCQAHLAELLGLSAPLHQLRVRAASLASEPGVQTDIQSSVNALSSRYDSTLQHLAAREQEINAALNRLQQIEKSADVRSELESRLSVLPADVIDMLSTERAVDRAQALCTEIAQQQEAVSDPHELHHWTQFSSTAADRLGMLQCILGSMKDSQVRGVEVSRWLDGVQELLSEDSGSLNHADKLQEELNQCKEYVGEMEAVEASLKQMAVTVAAVQQSAVPGLATWGQKELDEKQRRWEALSKQLQQQQERVSESQEKVLNLKKDLAEMREWMAQVDEEFLMRDFEYKSPEELEEALQEMKRAKEDVLQKEVRVKILKDSINVLTGKSPPGVQDLSCELAEVLQNYHKLCDRFKSKCHTLEEVWSCWMELLQYLDLESGWLNTLEETLQATEKLPENSDSISQALESLESVLRHPGDNRTQIRELSQTLIDGGILDDLITEKLDNFNSRYDKLNQQVVEHQMALEQQLATLRENEAALHTLQESLTQLDQTLTSYLTDRIDAFQIPQESQAIQADIAAHEASLEDLRRRNVGNIPAPASDGKSTRGGTMLDQLQRKFREINTKFQLFQKPANFEQRMLDCKRVLENARAELHVLDLTDTQPEQIQTHLAGCMKLYKMLSEVKLEVETVIKTGRQIVQKQQTENPKSMDEQLTALKLLYNDLGAQVTEGKQELEKAMSLSQRLHKDSSALQDWITSTHTQLEKKINTGDMPADIDAEIAWANGLLKESDCKKADLCKVTENSAALQAVVEGSETQLEDQLFVLNEGWQQVRTLTEDWLSAVLNHQREVEMFDENLAHISTWLYQTEIRLDETEKLPTAKRERVVKTLLSELEAMSARVDGARDQAVILMTGRGPACRDVVEPKLEDLNRNFHKVAQHIKSAQCSVGLENAVEVQQEEKETVQETTAPSSSFELQEFEVDLQATLSALEQHNLTQTPDEDKLDEEKARVEEVLRRGEELIQSASNEKRDEIRLKLQLLHTRYRELHIIRTRRFGEDCLDSASSSSLHVHPEERHASLSPSSFLLDVNKVLLAMADNELLLNSSELSGGLFEDFSRQEDILRNIKESLERVGEQVTVLNEHQPDVIQDASRQEVVQIADTLTQLNAEWDRVNRMYSQRKGSFDRAVEEWSQFHCDMNDLSQWVCDTEQALNNETRPEGDQERVSAQQEELEEGLTSHEATLAELIRSGEHIIPQLSSPDGPLLQDKLDSLTQRCAIIHTRVAERRHRLVAGDSSISEVLQRSADLARWLKQTEAAVLTLPASAADQNLRELKALAEEMDLQNESLTWLNRNGAQILTSANLKAHEREAHTLKVRQINMTWSKVTQELLEKVREVEAKLQFQERINHLSDWIHLTQQPLSGRTELTPPEAQALELAVMERRKELEELLTRSTELHRKQQLLPQEKSKMEQLAADWKVLELRLKERTQVPKSPWTHQITQQPLSPVCVEVQRSAMVSEAPLSAACVSDRATELADWLQLIQQMLKSSIVTVGDTDEIRTTISRLEVTKGDLEQRHPQLEEIFTQAQNIKNKTSDLDVRTSITEKLEKVRSQWDNTQHGVEARLLQLDHMTTHSELWQDQWARVKALIGQNEARLHNLLQMSREPLTKQIGDSKAFLQDLSREHVTVAAFNELCNQLLQDYTTDDTRRVKEVMDKTSMSWSTVNNRASDRQLVLDSELKNLQVSLRELEGFLKWLQEAETTVNVLADASQREELSQDSARLRELKGQLDDAYSASLAVWRRPCEDDGCGEDVSAESGAFLTPASENGYHLTTLPETLQAMKKKLTNTKNHYSNSNDYYKYDHYGISNDDYKYDHYGISNDDYKYDHYGISNDDYKYDHYGISNDDYKYDHYGISNDDYKYDHYGISNDDYKYDHYGISNDDYKYDHYGISNDGYKYDHYGISNDGYKYDHYGISNDGYKYDHYGISNDGYKYDHYGISNDDYKYDHYGISNDDYKYDHYGISNDDYKYDHYALGIHTAREPDKHSSIAQSITHTHTHTSQKRLKDIQAEIDAHNDVFKSVDGNKLRMVKALGSSEEAVFLQQRLDDMNHRWNELKAKSANIRAIITKAFLTEWRAHLEASAERWSRLLSILEELWRWICQKDDELTKQMPIGGDVPTLLQQHNHCSALRAELKEREHVVVSTLDQARMFLADQPIEGPEEPRKNMQPKTELSPEEKSQRVARAIRKQAAEVRERWERLLGHVGGWHEQVERSLEKLQDLQSAMDQLDVHLSRPEEVKGCWQPVGDLLIDSLQDHINKTTAFRDEVAPLKQEVVAVNVLASELAPLDVQLSSTTSRQLDNLNTRWNLLQAAIEERLKLLQEAHRDFGPSSQHFLSTSVQMPWQRAVSQNKVPYYINARLSRSAEPRMWRSPRVSQHEADGNKFLTDRLAVLSLASKTINFNENNLKFCQKPCQVSSSHETQTTCWDHPKMTELYHSLADLNHVRFSAYRTAMKIRRLQKALCLDLLDLSVAQAMFQQHKLNVNSAQLSVPEVINCLTSVYDDLEQEHKDLVNVPLCVDMCLNWLLNVYDTRSEIWTRWTSVAQKGRSGKIRVLSMKIGLLSLCKGHLEEKYRCLFNQVSSPGDTCDQRQLGLLLHDAIQIPRQLGEVAAFGGSNIEPSVRSCFQHVTNKVELEPRQFIDWMRLEPQSMVWLPVLHRVAAAETAKHQAKCNICKECPIVGFRALRRKFQQTHDRTDVLFEPALMDYIEQVRAGVYRSLKHFNYDVCQSCFFSGRTAKGHKLNYPMVEYCTPNGEFSTLSPVGAIGATMNLFVVTLTTSGEDMRDFTKVLKNKFRSKKYFAKHPRLGYLPVQTVLEGDNMETFMIAGFVSFLLCDPECPPPVTLISMCPEQYELAQSPQLPHDDTHSRIEQYASRILKTAKNGFYKFGLAQMERSNGSLPTDSSSATGSMRKKKEGDDGGREKQTGGIEGAEPGDGFFRLILIEAEHYSSEMYTTSELFSSACCPLRDEEHALILQYCQTLGSEGASCSQPQSPAHTPKSHTLGVHGTGQVLQSPAQILQAVEREERGELERIITRLEEEQRCLRREYEQLREKQRGGAESVMSVEGAAPDEADLVAEAKLLRQHKGRLEARMQILEDHNKQLESQLYRLRQLLHQPELDSAVNGGSSSGSLSQEARGHPEHTDDFLDHSSSSDMTDLMEQINNSFPTCAPLSLSSRSQVM</sequence>
<feature type="coiled-coil region" evidence="12">
    <location>
        <begin position="1267"/>
        <end position="1353"/>
    </location>
</feature>
<evidence type="ECO:0000256" key="9">
    <source>
        <dbReference type="ARBA" id="ARBA00023203"/>
    </source>
</evidence>
<dbReference type="FunFam" id="1.20.58.60:FF:000056">
    <property type="entry name" value="utrophin isoform X1"/>
    <property type="match status" value="1"/>
</dbReference>
<feature type="region of interest" description="Disordered" evidence="13">
    <location>
        <begin position="3800"/>
        <end position="3821"/>
    </location>
</feature>
<feature type="region of interest" description="Disordered" evidence="13">
    <location>
        <begin position="3710"/>
        <end position="3747"/>
    </location>
</feature>
<dbReference type="FunFam" id="1.10.238.10:FF:000008">
    <property type="entry name" value="Dystrophin isoform 2"/>
    <property type="match status" value="1"/>
</dbReference>
<accession>A0AAE0QF13</accession>
<keyword evidence="7" id="KW-0862">Zinc</keyword>
<feature type="region of interest" description="Disordered" evidence="13">
    <location>
        <begin position="653"/>
        <end position="674"/>
    </location>
</feature>
<feature type="domain" description="Calponin-homology (CH)" evidence="14">
    <location>
        <begin position="1"/>
        <end position="91"/>
    </location>
</feature>
<dbReference type="InterPro" id="IPR011992">
    <property type="entry name" value="EF-hand-dom_pair"/>
</dbReference>
<dbReference type="SUPFAM" id="SSF47576">
    <property type="entry name" value="Calponin-homology domain, CH-domain"/>
    <property type="match status" value="1"/>
</dbReference>
<dbReference type="SMART" id="SM00291">
    <property type="entry name" value="ZnF_ZZ"/>
    <property type="match status" value="1"/>
</dbReference>
<feature type="coiled-coil region" evidence="12">
    <location>
        <begin position="1052"/>
        <end position="1089"/>
    </location>
</feature>
<feature type="compositionally biased region" description="Polar residues" evidence="13">
    <location>
        <begin position="3939"/>
        <end position="3949"/>
    </location>
</feature>
<feature type="compositionally biased region" description="Basic and acidic residues" evidence="13">
    <location>
        <begin position="3729"/>
        <end position="3739"/>
    </location>
</feature>
<dbReference type="PROSITE" id="PS50135">
    <property type="entry name" value="ZF_ZZ_2"/>
    <property type="match status" value="1"/>
</dbReference>
<comment type="caution">
    <text evidence="16">The sequence shown here is derived from an EMBL/GenBank/DDBJ whole genome shotgun (WGS) entry which is preliminary data.</text>
</comment>
<dbReference type="GO" id="GO:0005886">
    <property type="term" value="C:plasma membrane"/>
    <property type="evidence" value="ECO:0007669"/>
    <property type="project" value="UniProtKB-SubCell"/>
</dbReference>